<dbReference type="HOGENOM" id="CLU_897498_0_0_1"/>
<name>R9P501_PSEHS</name>
<dbReference type="PANTHER" id="PTHR21397">
    <property type="entry name" value="CHROMATIN COMPLEXES SUBUNIT BAP18-RELATED"/>
    <property type="match status" value="1"/>
</dbReference>
<protein>
    <recommendedName>
        <fullName evidence="3">ER membrane protein complex subunit 10</fullName>
    </recommendedName>
</protein>
<dbReference type="STRING" id="1305764.R9P501"/>
<evidence type="ECO:0000256" key="3">
    <source>
        <dbReference type="ARBA" id="ARBA00020105"/>
    </source>
</evidence>
<feature type="region of interest" description="Disordered" evidence="9">
    <location>
        <begin position="216"/>
        <end position="237"/>
    </location>
</feature>
<dbReference type="eggNOG" id="ENOG502SCMA">
    <property type="taxonomic scope" value="Eukaryota"/>
</dbReference>
<evidence type="ECO:0000256" key="4">
    <source>
        <dbReference type="ARBA" id="ARBA00022692"/>
    </source>
</evidence>
<evidence type="ECO:0000256" key="10">
    <source>
        <dbReference type="SAM" id="SignalP"/>
    </source>
</evidence>
<comment type="subcellular location">
    <subcellularLocation>
        <location evidence="1">Endoplasmic reticulum membrane</location>
        <topology evidence="1">Single-pass type I membrane protein</topology>
    </subcellularLocation>
</comment>
<gene>
    <name evidence="11" type="ORF">PHSY_004011</name>
</gene>
<keyword evidence="7" id="KW-1133">Transmembrane helix</keyword>
<dbReference type="RefSeq" id="XP_012190018.1">
    <property type="nucleotide sequence ID" value="XM_012334628.1"/>
</dbReference>
<evidence type="ECO:0000256" key="1">
    <source>
        <dbReference type="ARBA" id="ARBA00004115"/>
    </source>
</evidence>
<accession>R9P501</accession>
<feature type="compositionally biased region" description="Basic residues" evidence="9">
    <location>
        <begin position="176"/>
        <end position="188"/>
    </location>
</feature>
<organism evidence="11 12">
    <name type="scientific">Pseudozyma hubeiensis (strain SY62)</name>
    <name type="common">Yeast</name>
    <dbReference type="NCBI Taxonomy" id="1305764"/>
    <lineage>
        <taxon>Eukaryota</taxon>
        <taxon>Fungi</taxon>
        <taxon>Dikarya</taxon>
        <taxon>Basidiomycota</taxon>
        <taxon>Ustilaginomycotina</taxon>
        <taxon>Ustilaginomycetes</taxon>
        <taxon>Ustilaginales</taxon>
        <taxon>Ustilaginaceae</taxon>
        <taxon>Pseudozyma</taxon>
    </lineage>
</organism>
<evidence type="ECO:0000256" key="2">
    <source>
        <dbReference type="ARBA" id="ARBA00007695"/>
    </source>
</evidence>
<evidence type="ECO:0000313" key="12">
    <source>
        <dbReference type="Proteomes" id="UP000014071"/>
    </source>
</evidence>
<dbReference type="GO" id="GO:0005789">
    <property type="term" value="C:endoplasmic reticulum membrane"/>
    <property type="evidence" value="ECO:0007669"/>
    <property type="project" value="UniProtKB-SubCell"/>
</dbReference>
<keyword evidence="6" id="KW-0256">Endoplasmic reticulum</keyword>
<feature type="region of interest" description="Disordered" evidence="9">
    <location>
        <begin position="264"/>
        <end position="291"/>
    </location>
</feature>
<dbReference type="GeneID" id="24109297"/>
<evidence type="ECO:0000256" key="6">
    <source>
        <dbReference type="ARBA" id="ARBA00022824"/>
    </source>
</evidence>
<keyword evidence="5 10" id="KW-0732">Signal</keyword>
<dbReference type="OrthoDB" id="1894652at2759"/>
<evidence type="ECO:0000256" key="8">
    <source>
        <dbReference type="ARBA" id="ARBA00023136"/>
    </source>
</evidence>
<evidence type="ECO:0000256" key="7">
    <source>
        <dbReference type="ARBA" id="ARBA00022989"/>
    </source>
</evidence>
<comment type="similarity">
    <text evidence="2">Belongs to the EMC10 family.</text>
</comment>
<dbReference type="PANTHER" id="PTHR21397:SF4">
    <property type="entry name" value="ER MEMBRANE PROTEIN COMPLEX SUBUNIT 10"/>
    <property type="match status" value="1"/>
</dbReference>
<proteinExistence type="inferred from homology"/>
<feature type="signal peptide" evidence="10">
    <location>
        <begin position="1"/>
        <end position="23"/>
    </location>
</feature>
<evidence type="ECO:0000256" key="9">
    <source>
        <dbReference type="SAM" id="MobiDB-lite"/>
    </source>
</evidence>
<feature type="compositionally biased region" description="Basic and acidic residues" evidence="9">
    <location>
        <begin position="265"/>
        <end position="282"/>
    </location>
</feature>
<dbReference type="AlphaFoldDB" id="R9P501"/>
<keyword evidence="8" id="KW-0472">Membrane</keyword>
<reference evidence="12" key="1">
    <citation type="journal article" date="2013" name="Genome Announc.">
        <title>Draft genome sequence of the basidiomycetous yeast-like fungus Pseudozyma hubeiensis SY62, which produces an abundant amount of the biosurfactant mannosylerythritol lipids.</title>
        <authorList>
            <person name="Konishi M."/>
            <person name="Hatada Y."/>
            <person name="Horiuchi J."/>
        </authorList>
    </citation>
    <scope>NUCLEOTIDE SEQUENCE [LARGE SCALE GENOMIC DNA]</scope>
    <source>
        <strain evidence="12">SY62</strain>
    </source>
</reference>
<dbReference type="Pfam" id="PF21203">
    <property type="entry name" value="ECM10"/>
    <property type="match status" value="1"/>
</dbReference>
<evidence type="ECO:0000313" key="11">
    <source>
        <dbReference type="EMBL" id="GAC96431.1"/>
    </source>
</evidence>
<sequence>MKTAFVSSLLAAASFATLPAAAATLDGGPSYSVLHRITTLDASSSSSPITSWTQRGFLEVSSFNTSFTNLLSASETKSLHDQAWEGKASELLYQLALVPSGAEISEDAGLYTSVRLCHLQQGHRDLPSIDDELLITLRSDSIVSLGYRIKDISLDHTNCPLPSDRKMSLVREERRKQRQRQLSRRRNSRSPTTTPPQQPPVEELKFNTAVKSIQPQKAAKLTLRTAQPTNEDGSVKVAPPEKSFVQKYWMYAIPVVILLIMPDGGDDREGGAEGHASSEHRGTGQGAKRLN</sequence>
<dbReference type="EMBL" id="DF238801">
    <property type="protein sequence ID" value="GAC96431.1"/>
    <property type="molecule type" value="Genomic_DNA"/>
</dbReference>
<feature type="region of interest" description="Disordered" evidence="9">
    <location>
        <begin position="169"/>
        <end position="203"/>
    </location>
</feature>
<dbReference type="Proteomes" id="UP000014071">
    <property type="component" value="Unassembled WGS sequence"/>
</dbReference>
<keyword evidence="12" id="KW-1185">Reference proteome</keyword>
<evidence type="ECO:0000256" key="5">
    <source>
        <dbReference type="ARBA" id="ARBA00022729"/>
    </source>
</evidence>
<keyword evidence="4" id="KW-0812">Transmembrane</keyword>
<feature type="chain" id="PRO_5004478297" description="ER membrane protein complex subunit 10" evidence="10">
    <location>
        <begin position="24"/>
        <end position="291"/>
    </location>
</feature>